<sequence length="1094" mass="120946">MKPLRFLLAPALAAAATIFSVMPISPAMAQGQGAAPSAPAGEADTPARRAARIRALADGDLSPAIAAPDLFRYSLGGPDVLRLRAVKRMVAEKSVFDAAAADPTALTTLSPEQAALAVAEASFLRLPEARREQLLEQHAQKHAAFQREQDEGRSDTREIEALTQQLGELRAFLDGRPTNPLVLNVNPLADGRSVLAGEAPDDVPQPGENASADDRIAWLKDQIVLAKRRILQLPPERLAMLAAASGINSGAGDAIALAEAQLDRARMQLSDAQLAAINAASEHERLIAGEHARLLKVKQAQAQFRSDLARSVNRPDAIMEEAYSWRRRSQDAASGVETGADTLYGELVAELTQVRRDLRAALNAPDIPASAQLDPPSLDPALLPDAPETRALRGEVAGLVADAAKLRAAYLEQLWERREALRNSMNLLNDARLTLLTSLSVGKRARVTGFGAEGVAQVRREISEIVLELRFNLQSWRRTLMDLADRVATPSPGFVLAMLRIFVLLLFFAWWRRRGDVILTRAEVEAARKRPRTMALSLQTAALRHWRGIRGPLDWLILTALLWWLWPDELVVSGLRFVWIVLFWSLATVVLVRLVNELASGRRREDPRAALRWRSLKLLAGSLLVIGLMLNLTRAVVGRGAIYNWVVTAAWLLVPVVAVLLAHWWRERIVRLADAQASDSALLRWVARDPGGITGNLGRIAVGLLLLLKGMRLIIARRIRDVALVREMLDQRSRLAAEKQVAQDKASGRFHRLPPETLAVFEPHRLPAKLRTGRERPGQNPLPQVKAGSLTLVIGERGLGKSSFLHDLAENCGEECRIISLEIPQCPGPDALDALLADAGVGAGFISGEGEHLFIMVDDIQRLIVPAIGGLSELDRLITLARASGPRCRWVFTISEASWRFLQRARSDRILFDTMIELPHWSAAELRSLIERRTAQAGIDPDFSDMIDDGVFEFGEDVSPIERRKRGYFERLTDYVSGNPAIALDTWRRSLFVDGRDQRVTVRTFDTPPVDTLAALPMPALFVLRVILQMDFADVRAIRASTDLPDMMVSDALRRLERMGVAVETDGGYQIALHWWIEVVRLLARQNLIVREKR</sequence>
<dbReference type="OrthoDB" id="7431501at2"/>
<dbReference type="AlphaFoldDB" id="A0A916Z466"/>
<organism evidence="3 4">
    <name type="scientific">Croceicoccus mobilis</name>
    <dbReference type="NCBI Taxonomy" id="1703339"/>
    <lineage>
        <taxon>Bacteria</taxon>
        <taxon>Pseudomonadati</taxon>
        <taxon>Pseudomonadota</taxon>
        <taxon>Alphaproteobacteria</taxon>
        <taxon>Sphingomonadales</taxon>
        <taxon>Erythrobacteraceae</taxon>
        <taxon>Croceicoccus</taxon>
    </lineage>
</organism>
<keyword evidence="1" id="KW-1133">Transmembrane helix</keyword>
<feature type="transmembrane region" description="Helical" evidence="1">
    <location>
        <begin position="642"/>
        <end position="662"/>
    </location>
</feature>
<feature type="transmembrane region" description="Helical" evidence="1">
    <location>
        <begin position="493"/>
        <end position="511"/>
    </location>
</feature>
<keyword evidence="2" id="KW-0732">Signal</keyword>
<protein>
    <recommendedName>
        <fullName evidence="5">AAA+ ATPase domain-containing protein</fullName>
    </recommendedName>
</protein>
<dbReference type="EMBL" id="BMIP01000006">
    <property type="protein sequence ID" value="GGD75977.1"/>
    <property type="molecule type" value="Genomic_DNA"/>
</dbReference>
<evidence type="ECO:0000313" key="4">
    <source>
        <dbReference type="Proteomes" id="UP000612349"/>
    </source>
</evidence>
<proteinExistence type="predicted"/>
<dbReference type="SUPFAM" id="SSF52540">
    <property type="entry name" value="P-loop containing nucleoside triphosphate hydrolases"/>
    <property type="match status" value="1"/>
</dbReference>
<gene>
    <name evidence="3" type="ORF">GCM10010990_27010</name>
</gene>
<evidence type="ECO:0000256" key="2">
    <source>
        <dbReference type="SAM" id="SignalP"/>
    </source>
</evidence>
<feature type="transmembrane region" description="Helical" evidence="1">
    <location>
        <begin position="616"/>
        <end position="636"/>
    </location>
</feature>
<keyword evidence="4" id="KW-1185">Reference proteome</keyword>
<keyword evidence="1" id="KW-0812">Transmembrane</keyword>
<name>A0A916Z466_9SPHN</name>
<evidence type="ECO:0000313" key="3">
    <source>
        <dbReference type="EMBL" id="GGD75977.1"/>
    </source>
</evidence>
<comment type="caution">
    <text evidence="3">The sequence shown here is derived from an EMBL/GenBank/DDBJ whole genome shotgun (WGS) entry which is preliminary data.</text>
</comment>
<feature type="signal peptide" evidence="2">
    <location>
        <begin position="1"/>
        <end position="29"/>
    </location>
</feature>
<keyword evidence="1" id="KW-0472">Membrane</keyword>
<feature type="transmembrane region" description="Helical" evidence="1">
    <location>
        <begin position="548"/>
        <end position="565"/>
    </location>
</feature>
<accession>A0A916Z466</accession>
<evidence type="ECO:0000256" key="1">
    <source>
        <dbReference type="SAM" id="Phobius"/>
    </source>
</evidence>
<reference evidence="3" key="1">
    <citation type="journal article" date="2014" name="Int. J. Syst. Evol. Microbiol.">
        <title>Complete genome sequence of Corynebacterium casei LMG S-19264T (=DSM 44701T), isolated from a smear-ripened cheese.</title>
        <authorList>
            <consortium name="US DOE Joint Genome Institute (JGI-PGF)"/>
            <person name="Walter F."/>
            <person name="Albersmeier A."/>
            <person name="Kalinowski J."/>
            <person name="Ruckert C."/>
        </authorList>
    </citation>
    <scope>NUCLEOTIDE SEQUENCE</scope>
    <source>
        <strain evidence="3">CGMCC 1.15360</strain>
    </source>
</reference>
<dbReference type="Proteomes" id="UP000612349">
    <property type="component" value="Unassembled WGS sequence"/>
</dbReference>
<dbReference type="RefSeq" id="WP_066770115.1">
    <property type="nucleotide sequence ID" value="NZ_BMIP01000006.1"/>
</dbReference>
<dbReference type="InterPro" id="IPR027417">
    <property type="entry name" value="P-loop_NTPase"/>
</dbReference>
<evidence type="ECO:0008006" key="5">
    <source>
        <dbReference type="Google" id="ProtNLM"/>
    </source>
</evidence>
<feature type="transmembrane region" description="Helical" evidence="1">
    <location>
        <begin position="577"/>
        <end position="595"/>
    </location>
</feature>
<reference evidence="3" key="2">
    <citation type="submission" date="2020-09" db="EMBL/GenBank/DDBJ databases">
        <authorList>
            <person name="Sun Q."/>
            <person name="Zhou Y."/>
        </authorList>
    </citation>
    <scope>NUCLEOTIDE SEQUENCE</scope>
    <source>
        <strain evidence="3">CGMCC 1.15360</strain>
    </source>
</reference>
<feature type="chain" id="PRO_5037113539" description="AAA+ ATPase domain-containing protein" evidence="2">
    <location>
        <begin position="30"/>
        <end position="1094"/>
    </location>
</feature>